<dbReference type="AlphaFoldDB" id="A0A428S340"/>
<gene>
    <name evidence="2" type="ORF">CDV31_016725</name>
</gene>
<feature type="compositionally biased region" description="Basic residues" evidence="1">
    <location>
        <begin position="417"/>
        <end position="427"/>
    </location>
</feature>
<keyword evidence="3" id="KW-1185">Reference proteome</keyword>
<evidence type="ECO:0000313" key="3">
    <source>
        <dbReference type="Proteomes" id="UP000288429"/>
    </source>
</evidence>
<reference evidence="2 3" key="1">
    <citation type="submission" date="2017-06" db="EMBL/GenBank/DDBJ databases">
        <title>Cmopartive genomic analysis of Ambrosia Fusariam Clade fungi.</title>
        <authorList>
            <person name="Stajich J.E."/>
            <person name="Carrillo J."/>
            <person name="Kijimoto T."/>
            <person name="Eskalen A."/>
            <person name="O'Donnell K."/>
            <person name="Kasson M."/>
        </authorList>
    </citation>
    <scope>NUCLEOTIDE SEQUENCE [LARGE SCALE GENOMIC DNA]</scope>
    <source>
        <strain evidence="2 3">NRRL 20438</strain>
    </source>
</reference>
<evidence type="ECO:0000313" key="2">
    <source>
        <dbReference type="EMBL" id="RSL84259.1"/>
    </source>
</evidence>
<proteinExistence type="predicted"/>
<protein>
    <submittedName>
        <fullName evidence="2">Uncharacterized protein</fullName>
    </submittedName>
</protein>
<name>A0A428S340_9HYPO</name>
<evidence type="ECO:0000256" key="1">
    <source>
        <dbReference type="SAM" id="MobiDB-lite"/>
    </source>
</evidence>
<feature type="compositionally biased region" description="Polar residues" evidence="1">
    <location>
        <begin position="60"/>
        <end position="75"/>
    </location>
</feature>
<organism evidence="2 3">
    <name type="scientific">Fusarium ambrosium</name>
    <dbReference type="NCBI Taxonomy" id="131363"/>
    <lineage>
        <taxon>Eukaryota</taxon>
        <taxon>Fungi</taxon>
        <taxon>Dikarya</taxon>
        <taxon>Ascomycota</taxon>
        <taxon>Pezizomycotina</taxon>
        <taxon>Sordariomycetes</taxon>
        <taxon>Hypocreomycetidae</taxon>
        <taxon>Hypocreales</taxon>
        <taxon>Nectriaceae</taxon>
        <taxon>Fusarium</taxon>
        <taxon>Fusarium solani species complex</taxon>
    </lineage>
</organism>
<feature type="compositionally biased region" description="Low complexity" evidence="1">
    <location>
        <begin position="454"/>
        <end position="463"/>
    </location>
</feature>
<feature type="region of interest" description="Disordered" evidence="1">
    <location>
        <begin position="411"/>
        <end position="467"/>
    </location>
</feature>
<accession>A0A428S340</accession>
<feature type="compositionally biased region" description="Low complexity" evidence="1">
    <location>
        <begin position="87"/>
        <end position="101"/>
    </location>
</feature>
<comment type="caution">
    <text evidence="2">The sequence shown here is derived from an EMBL/GenBank/DDBJ whole genome shotgun (WGS) entry which is preliminary data.</text>
</comment>
<dbReference type="EMBL" id="NIZV01000613">
    <property type="protein sequence ID" value="RSL84259.1"/>
    <property type="molecule type" value="Genomic_DNA"/>
</dbReference>
<dbReference type="Proteomes" id="UP000288429">
    <property type="component" value="Unassembled WGS sequence"/>
</dbReference>
<feature type="region of interest" description="Disordered" evidence="1">
    <location>
        <begin position="1"/>
        <end position="101"/>
    </location>
</feature>
<sequence length="535" mass="59737">MDKKQTSPDLSQAELLPTQKEQVPANLPSRKRQLDSDDDAEPRTKRVWTTRLTSEPARLTRQNLARLNKLGNNYKGSKKGSIHRGSTTESSSTETLSTTASEFATQARENGILDPFSSKPPMNLEEIQRRLARTRATASPPESAYEDYAHTVGTAPNEATIAIEASGRLLKEYPRKGYKKVFKQAFTGYPKDVGFNNGLSAPQPDFIEGVEAEEYRPFSIDRHVRGAILYKDNPHSITLPHIAGEWIGPDGSMAEARMQGAYDGAALVYARNQTHDAAKEPYLAGHAKVTTFTTDGNNLNLFAHYAAETEDGTLEYHQYPIKSLSLMDSHAGYKEGWKQLRNAQDLAREESYALRDELKDYWRQPRDSLHPIAEGVPPLSVPDLEPLDTTHAYEDEDDYEVVEPQPVYQLTPLTSSRPKHSKSHHSHSTSNSLKGPPSTHSSTHGSGQKRKAPSSQGSSSGSSHHSKYKSYWKKDAISGRYYHKHSNGTVSWLDDDEEDECDQYGLWDMDHEGGETCCNLPSHVNVISTWPRLVT</sequence>